<sequence length="112" mass="12075">MYSAGGDSGGPVYFYSENLNSVSLNGILIASIISTNYSNDITAILPLDIILSQPVLGWTLDMDIGPPMSSPVQSIGPEGVGHWTLYNIKPVHNDVTISQSNYKFCTIILDLL</sequence>
<protein>
    <submittedName>
        <fullName evidence="1">Uncharacterized protein</fullName>
    </submittedName>
</protein>
<dbReference type="Proteomes" id="UP000266673">
    <property type="component" value="Unassembled WGS sequence"/>
</dbReference>
<reference evidence="1 2" key="1">
    <citation type="submission" date="2018-06" db="EMBL/GenBank/DDBJ databases">
        <title>Comparative genomics reveals the genomic features of Rhizophagus irregularis, R. cerebriforme, R. diaphanum and Gigaspora rosea, and their symbiotic lifestyle signature.</title>
        <authorList>
            <person name="Morin E."/>
            <person name="San Clemente H."/>
            <person name="Chen E.C.H."/>
            <person name="De La Providencia I."/>
            <person name="Hainaut M."/>
            <person name="Kuo A."/>
            <person name="Kohler A."/>
            <person name="Murat C."/>
            <person name="Tang N."/>
            <person name="Roy S."/>
            <person name="Loubradou J."/>
            <person name="Henrissat B."/>
            <person name="Grigoriev I.V."/>
            <person name="Corradi N."/>
            <person name="Roux C."/>
            <person name="Martin F.M."/>
        </authorList>
    </citation>
    <scope>NUCLEOTIDE SEQUENCE [LARGE SCALE GENOMIC DNA]</scope>
    <source>
        <strain evidence="1 2">DAOM 194757</strain>
    </source>
</reference>
<comment type="caution">
    <text evidence="1">The sequence shown here is derived from an EMBL/GenBank/DDBJ whole genome shotgun (WGS) entry which is preliminary data.</text>
</comment>
<keyword evidence="2" id="KW-1185">Reference proteome</keyword>
<gene>
    <name evidence="1" type="ORF">C2G38_2158353</name>
</gene>
<evidence type="ECO:0000313" key="1">
    <source>
        <dbReference type="EMBL" id="RIB28253.1"/>
    </source>
</evidence>
<dbReference type="AlphaFoldDB" id="A0A397W7G7"/>
<dbReference type="EMBL" id="QKWP01000071">
    <property type="protein sequence ID" value="RIB28253.1"/>
    <property type="molecule type" value="Genomic_DNA"/>
</dbReference>
<organism evidence="1 2">
    <name type="scientific">Gigaspora rosea</name>
    <dbReference type="NCBI Taxonomy" id="44941"/>
    <lineage>
        <taxon>Eukaryota</taxon>
        <taxon>Fungi</taxon>
        <taxon>Fungi incertae sedis</taxon>
        <taxon>Mucoromycota</taxon>
        <taxon>Glomeromycotina</taxon>
        <taxon>Glomeromycetes</taxon>
        <taxon>Diversisporales</taxon>
        <taxon>Gigasporaceae</taxon>
        <taxon>Gigaspora</taxon>
    </lineage>
</organism>
<accession>A0A397W7G7</accession>
<name>A0A397W7G7_9GLOM</name>
<proteinExistence type="predicted"/>
<evidence type="ECO:0000313" key="2">
    <source>
        <dbReference type="Proteomes" id="UP000266673"/>
    </source>
</evidence>